<dbReference type="EMBL" id="WHJG01000063">
    <property type="protein sequence ID" value="NHZ83811.1"/>
    <property type="molecule type" value="Genomic_DNA"/>
</dbReference>
<name>A0ABX0NJ44_9BURK</name>
<evidence type="ECO:0000313" key="1">
    <source>
        <dbReference type="EMBL" id="NHZ83811.1"/>
    </source>
</evidence>
<accession>A0ABX0NJ44</accession>
<dbReference type="Proteomes" id="UP000621455">
    <property type="component" value="Unassembled WGS sequence"/>
</dbReference>
<comment type="caution">
    <text evidence="1">The sequence shown here is derived from an EMBL/GenBank/DDBJ whole genome shotgun (WGS) entry which is preliminary data.</text>
</comment>
<keyword evidence="2" id="KW-1185">Reference proteome</keyword>
<dbReference type="RefSeq" id="WP_167093850.1">
    <property type="nucleotide sequence ID" value="NZ_WHJG01000063.1"/>
</dbReference>
<proteinExistence type="predicted"/>
<evidence type="ECO:0000313" key="2">
    <source>
        <dbReference type="Proteomes" id="UP000621455"/>
    </source>
</evidence>
<protein>
    <submittedName>
        <fullName evidence="1">Uncharacterized protein</fullName>
    </submittedName>
</protein>
<gene>
    <name evidence="1" type="ORF">F2P44_31760</name>
</gene>
<organism evidence="1 2">
    <name type="scientific">Massilia frigida</name>
    <dbReference type="NCBI Taxonomy" id="2609281"/>
    <lineage>
        <taxon>Bacteria</taxon>
        <taxon>Pseudomonadati</taxon>
        <taxon>Pseudomonadota</taxon>
        <taxon>Betaproteobacteria</taxon>
        <taxon>Burkholderiales</taxon>
        <taxon>Oxalobacteraceae</taxon>
        <taxon>Telluria group</taxon>
        <taxon>Massilia</taxon>
    </lineage>
</organism>
<reference evidence="1 2" key="1">
    <citation type="submission" date="2019-10" db="EMBL/GenBank/DDBJ databases">
        <title>Taxonomy of Antarctic Massilia spp.: description of Massilia rubra sp. nov., Massilia aquatica sp. nov., Massilia mucilaginosa sp. nov., Massilia frigida sp. nov. isolated from streams, lakes and regoliths.</title>
        <authorList>
            <person name="Holochova P."/>
            <person name="Sedlacek I."/>
            <person name="Kralova S."/>
            <person name="Maslanova I."/>
            <person name="Busse H.-J."/>
            <person name="Stankova E."/>
            <person name="Vrbovska V."/>
            <person name="Kovarovic V."/>
            <person name="Bartak M."/>
            <person name="Svec P."/>
            <person name="Pantucek R."/>
        </authorList>
    </citation>
    <scope>NUCLEOTIDE SEQUENCE [LARGE SCALE GENOMIC DNA]</scope>
    <source>
        <strain evidence="1 2">CCM 8695</strain>
    </source>
</reference>
<sequence>MMTSGAYRAPRGYNVNDTSNAEALMKMIGFQPNSTADIQDAKGQALNMVGQNRMRSMEIAEHWAQGLAAGDMAMVGEARAWRDDWNEKNPTTPIRVNMPGVIRRVQAMRQDAVLRTQKSAPAALKQTVRRELAETRSE</sequence>